<dbReference type="Pfam" id="PF03645">
    <property type="entry name" value="Tctex-1"/>
    <property type="match status" value="1"/>
</dbReference>
<dbReference type="GO" id="GO:0005737">
    <property type="term" value="C:cytoplasm"/>
    <property type="evidence" value="ECO:0007669"/>
    <property type="project" value="TreeGrafter"/>
</dbReference>
<dbReference type="InterPro" id="IPR005334">
    <property type="entry name" value="Tctex-1-like"/>
</dbReference>
<evidence type="ECO:0000313" key="3">
    <source>
        <dbReference type="EMBL" id="KAJ8039817.1"/>
    </source>
</evidence>
<organism evidence="3 4">
    <name type="scientific">Holothuria leucospilota</name>
    <name type="common">Black long sea cucumber</name>
    <name type="synonym">Mertensiothuria leucospilota</name>
    <dbReference type="NCBI Taxonomy" id="206669"/>
    <lineage>
        <taxon>Eukaryota</taxon>
        <taxon>Metazoa</taxon>
        <taxon>Echinodermata</taxon>
        <taxon>Eleutherozoa</taxon>
        <taxon>Echinozoa</taxon>
        <taxon>Holothuroidea</taxon>
        <taxon>Aspidochirotacea</taxon>
        <taxon>Aspidochirotida</taxon>
        <taxon>Holothuriidae</taxon>
        <taxon>Holothuria</taxon>
    </lineage>
</organism>
<dbReference type="OrthoDB" id="10260741at2759"/>
<dbReference type="CDD" id="cd21451">
    <property type="entry name" value="DLC-like_TCTEX1D"/>
    <property type="match status" value="1"/>
</dbReference>
<dbReference type="GO" id="GO:0005868">
    <property type="term" value="C:cytoplasmic dynein complex"/>
    <property type="evidence" value="ECO:0007669"/>
    <property type="project" value="TreeGrafter"/>
</dbReference>
<dbReference type="PANTHER" id="PTHR21255:SF27">
    <property type="entry name" value="DYNEIN LIGHT CHAIN TCTEX-TYPE PROTEIN 2"/>
    <property type="match status" value="1"/>
</dbReference>
<accession>A0A9Q1C7J1</accession>
<dbReference type="PANTHER" id="PTHR21255">
    <property type="entry name" value="T-COMPLEX-ASSOCIATED-TESTIS-EXPRESSED 1/ DYNEIN LIGHT CHAIN"/>
    <property type="match status" value="1"/>
</dbReference>
<name>A0A9Q1C7J1_HOLLE</name>
<dbReference type="Proteomes" id="UP001152320">
    <property type="component" value="Chromosome 6"/>
</dbReference>
<reference evidence="3" key="1">
    <citation type="submission" date="2021-10" db="EMBL/GenBank/DDBJ databases">
        <title>Tropical sea cucumber genome reveals ecological adaptation and Cuvierian tubules defense mechanism.</title>
        <authorList>
            <person name="Chen T."/>
        </authorList>
    </citation>
    <scope>NUCLEOTIDE SEQUENCE</scope>
    <source>
        <strain evidence="3">Nanhai2018</strain>
        <tissue evidence="3">Muscle</tissue>
    </source>
</reference>
<dbReference type="GO" id="GO:0045505">
    <property type="term" value="F:dynein intermediate chain binding"/>
    <property type="evidence" value="ECO:0007669"/>
    <property type="project" value="TreeGrafter"/>
</dbReference>
<proteinExistence type="inferred from homology"/>
<evidence type="ECO:0000256" key="2">
    <source>
        <dbReference type="SAM" id="MobiDB-lite"/>
    </source>
</evidence>
<evidence type="ECO:0000313" key="4">
    <source>
        <dbReference type="Proteomes" id="UP001152320"/>
    </source>
</evidence>
<dbReference type="EMBL" id="JAIZAY010000006">
    <property type="protein sequence ID" value="KAJ8039817.1"/>
    <property type="molecule type" value="Genomic_DNA"/>
</dbReference>
<dbReference type="AlphaFoldDB" id="A0A9Q1C7J1"/>
<sequence>MNQAIQITVTRDKISRGPRITPSRPGSSFSKYLAVAASAPEQQDGDNQSLQLPDVSGPQRRQRWNRVSSASSGRGTPDSSGTAGRVPRLENTYKLKPDPKISFRPSQVRMTVEDVLKMNMHNFRYDPMTSVKLATDLSDAIIAKVKKLGFKRHKFVVLVSVGNIQGQGLNMASRCLWDENTDGHTTVEYKNKELYVVVTVYAVYFE</sequence>
<keyword evidence="4" id="KW-1185">Reference proteome</keyword>
<comment type="similarity">
    <text evidence="1">Belongs to the dynein light chain Tctex-type family.</text>
</comment>
<feature type="compositionally biased region" description="Polar residues" evidence="2">
    <location>
        <begin position="65"/>
        <end position="82"/>
    </location>
</feature>
<gene>
    <name evidence="3" type="ORF">HOLleu_13936</name>
</gene>
<feature type="region of interest" description="Disordered" evidence="2">
    <location>
        <begin position="1"/>
        <end position="100"/>
    </location>
</feature>
<dbReference type="GO" id="GO:0007018">
    <property type="term" value="P:microtubule-based movement"/>
    <property type="evidence" value="ECO:0007669"/>
    <property type="project" value="TreeGrafter"/>
</dbReference>
<dbReference type="Gene3D" id="3.30.1140.40">
    <property type="entry name" value="Tctex-1"/>
    <property type="match status" value="1"/>
</dbReference>
<dbReference type="InterPro" id="IPR038586">
    <property type="entry name" value="Tctex-1-like_sf"/>
</dbReference>
<evidence type="ECO:0000256" key="1">
    <source>
        <dbReference type="ARBA" id="ARBA00005361"/>
    </source>
</evidence>
<feature type="compositionally biased region" description="Basic and acidic residues" evidence="2">
    <location>
        <begin position="87"/>
        <end position="100"/>
    </location>
</feature>
<protein>
    <submittedName>
        <fullName evidence="3">Tctex1 domain-containing protein 2</fullName>
    </submittedName>
</protein>
<comment type="caution">
    <text evidence="3">The sequence shown here is derived from an EMBL/GenBank/DDBJ whole genome shotgun (WGS) entry which is preliminary data.</text>
</comment>